<evidence type="ECO:0000313" key="3">
    <source>
        <dbReference type="Proteomes" id="UP000759131"/>
    </source>
</evidence>
<feature type="region of interest" description="Disordered" evidence="1">
    <location>
        <begin position="24"/>
        <end position="58"/>
    </location>
</feature>
<protein>
    <submittedName>
        <fullName evidence="2">Uncharacterized protein</fullName>
    </submittedName>
</protein>
<dbReference type="AlphaFoldDB" id="A0A7R9KVC6"/>
<dbReference type="EMBL" id="CAJPIZ010006257">
    <property type="protein sequence ID" value="CAG2109367.1"/>
    <property type="molecule type" value="Genomic_DNA"/>
</dbReference>
<dbReference type="EMBL" id="OC860832">
    <property type="protein sequence ID" value="CAD7628937.1"/>
    <property type="molecule type" value="Genomic_DNA"/>
</dbReference>
<gene>
    <name evidence="2" type="ORF">OSB1V03_LOCUS9355</name>
</gene>
<dbReference type="Proteomes" id="UP000759131">
    <property type="component" value="Unassembled WGS sequence"/>
</dbReference>
<proteinExistence type="predicted"/>
<evidence type="ECO:0000313" key="2">
    <source>
        <dbReference type="EMBL" id="CAD7628937.1"/>
    </source>
</evidence>
<keyword evidence="3" id="KW-1185">Reference proteome</keyword>
<sequence>MLDNMTSIETIGQRPKIWSLAQTATSHSPPYNGKVGAGPLTPTDWAPTLPPGPDAPIAPIAPLSLSDYQRDCPQGSRFATNNLRKCGQTWPEDHYITNIGTARSAAIQLFSSDPIASHNYFNTQPKTAMSGPFVGNGGHPHPLQLSTPVPHLVHTNVDPFGGSYNGIRPIIDSQSSHNMTDINENRLPNGSVSKSNTFLCKVFPDYISSGPDALSLNDNNSERGGSTLSVEESSLSLFSLQTDVEEIVKPSIAINKNTTFDFKFGFRLESH</sequence>
<organism evidence="2">
    <name type="scientific">Medioppia subpectinata</name>
    <dbReference type="NCBI Taxonomy" id="1979941"/>
    <lineage>
        <taxon>Eukaryota</taxon>
        <taxon>Metazoa</taxon>
        <taxon>Ecdysozoa</taxon>
        <taxon>Arthropoda</taxon>
        <taxon>Chelicerata</taxon>
        <taxon>Arachnida</taxon>
        <taxon>Acari</taxon>
        <taxon>Acariformes</taxon>
        <taxon>Sarcoptiformes</taxon>
        <taxon>Oribatida</taxon>
        <taxon>Brachypylina</taxon>
        <taxon>Oppioidea</taxon>
        <taxon>Oppiidae</taxon>
        <taxon>Medioppia</taxon>
    </lineage>
</organism>
<accession>A0A7R9KVC6</accession>
<reference evidence="2" key="1">
    <citation type="submission" date="2020-11" db="EMBL/GenBank/DDBJ databases">
        <authorList>
            <person name="Tran Van P."/>
        </authorList>
    </citation>
    <scope>NUCLEOTIDE SEQUENCE</scope>
</reference>
<evidence type="ECO:0000256" key="1">
    <source>
        <dbReference type="SAM" id="MobiDB-lite"/>
    </source>
</evidence>
<dbReference type="OrthoDB" id="10358067at2759"/>
<name>A0A7R9KVC6_9ACAR</name>